<dbReference type="RefSeq" id="WP_030888112.1">
    <property type="nucleotide sequence ID" value="NZ_JBIRHZ010000001.1"/>
</dbReference>
<feature type="domain" description="Thioesterase" evidence="3">
    <location>
        <begin position="62"/>
        <end position="139"/>
    </location>
</feature>
<evidence type="ECO:0000259" key="3">
    <source>
        <dbReference type="Pfam" id="PF03061"/>
    </source>
</evidence>
<evidence type="ECO:0000256" key="2">
    <source>
        <dbReference type="ARBA" id="ARBA00022801"/>
    </source>
</evidence>
<dbReference type="NCBIfam" id="TIGR00369">
    <property type="entry name" value="unchar_dom_1"/>
    <property type="match status" value="1"/>
</dbReference>
<name>A0ABR5JDB9_9ACTN</name>
<dbReference type="PANTHER" id="PTHR43240:SF5">
    <property type="entry name" value="1,4-DIHYDROXY-2-NAPHTHOYL-COA THIOESTERASE 1"/>
    <property type="match status" value="1"/>
</dbReference>
<dbReference type="InterPro" id="IPR003736">
    <property type="entry name" value="PAAI_dom"/>
</dbReference>
<comment type="caution">
    <text evidence="4">The sequence shown here is derived from an EMBL/GenBank/DDBJ whole genome shotgun (WGS) entry which is preliminary data.</text>
</comment>
<dbReference type="CDD" id="cd03443">
    <property type="entry name" value="PaaI_thioesterase"/>
    <property type="match status" value="1"/>
</dbReference>
<proteinExistence type="inferred from homology"/>
<evidence type="ECO:0000313" key="5">
    <source>
        <dbReference type="Proteomes" id="UP000037020"/>
    </source>
</evidence>
<accession>A0ABR5JDB9</accession>
<dbReference type="Gene3D" id="3.10.129.10">
    <property type="entry name" value="Hotdog Thioesterase"/>
    <property type="match status" value="1"/>
</dbReference>
<evidence type="ECO:0000313" key="4">
    <source>
        <dbReference type="EMBL" id="KOG91342.1"/>
    </source>
</evidence>
<dbReference type="InterPro" id="IPR029069">
    <property type="entry name" value="HotDog_dom_sf"/>
</dbReference>
<evidence type="ECO:0000256" key="1">
    <source>
        <dbReference type="ARBA" id="ARBA00008324"/>
    </source>
</evidence>
<dbReference type="InterPro" id="IPR006683">
    <property type="entry name" value="Thioestr_dom"/>
</dbReference>
<dbReference type="Proteomes" id="UP000037020">
    <property type="component" value="Unassembled WGS sequence"/>
</dbReference>
<keyword evidence="5" id="KW-1185">Reference proteome</keyword>
<dbReference type="Pfam" id="PF03061">
    <property type="entry name" value="4HBT"/>
    <property type="match status" value="1"/>
</dbReference>
<comment type="similarity">
    <text evidence="1">Belongs to the thioesterase PaaI family.</text>
</comment>
<sequence>MGEQSRTTFPQEVLDRWADSGLDLSRMMTAGHLGDRMSVQIVHASPERVVATMPVEGNTQPYGLLHGGASAVLAETLGSVGSMLHGGPTKIAVGVDLNCTHHRSARSGLVTGVATPVHRGRSTATYEIVITDEDDKRVCTARLTCLLRDAPHAARPEPGATPGR</sequence>
<reference evidence="4 5" key="1">
    <citation type="submission" date="2015-07" db="EMBL/GenBank/DDBJ databases">
        <authorList>
            <person name="Ju K.-S."/>
            <person name="Doroghazi J.R."/>
            <person name="Metcalf W.W."/>
        </authorList>
    </citation>
    <scope>NUCLEOTIDE SEQUENCE [LARGE SCALE GENOMIC DNA]</scope>
    <source>
        <strain evidence="4 5">NRRL B-3589</strain>
    </source>
</reference>
<dbReference type="PANTHER" id="PTHR43240">
    <property type="entry name" value="1,4-DIHYDROXY-2-NAPHTHOYL-COA THIOESTERASE 1"/>
    <property type="match status" value="1"/>
</dbReference>
<keyword evidence="2" id="KW-0378">Hydrolase</keyword>
<dbReference type="EMBL" id="LGUT01000302">
    <property type="protein sequence ID" value="KOG91342.1"/>
    <property type="molecule type" value="Genomic_DNA"/>
</dbReference>
<dbReference type="SUPFAM" id="SSF54637">
    <property type="entry name" value="Thioesterase/thiol ester dehydrase-isomerase"/>
    <property type="match status" value="1"/>
</dbReference>
<gene>
    <name evidence="4" type="ORF">ADK38_03720</name>
</gene>
<organism evidence="4 5">
    <name type="scientific">Streptomyces varsoviensis</name>
    <dbReference type="NCBI Taxonomy" id="67373"/>
    <lineage>
        <taxon>Bacteria</taxon>
        <taxon>Bacillati</taxon>
        <taxon>Actinomycetota</taxon>
        <taxon>Actinomycetes</taxon>
        <taxon>Kitasatosporales</taxon>
        <taxon>Streptomycetaceae</taxon>
        <taxon>Streptomyces</taxon>
    </lineage>
</organism>
<protein>
    <submittedName>
        <fullName evidence="4">Thioesterase</fullName>
    </submittedName>
</protein>